<dbReference type="AlphaFoldDB" id="X1AR19"/>
<organism evidence="2">
    <name type="scientific">marine sediment metagenome</name>
    <dbReference type="NCBI Taxonomy" id="412755"/>
    <lineage>
        <taxon>unclassified sequences</taxon>
        <taxon>metagenomes</taxon>
        <taxon>ecological metagenomes</taxon>
    </lineage>
</organism>
<feature type="transmembrane region" description="Helical" evidence="1">
    <location>
        <begin position="79"/>
        <end position="101"/>
    </location>
</feature>
<sequence>GAYAYIFRRSNRLLQNIKLDILSNKEPFSFGIIETSILLGSINLLFLIFIFVQLMYLFGGEKTIAFHGYTYSQYARRGFFELIAVAVISFFIILLTEKFIFRKETGHTIQFKILSGLLIVLVILIMVSAFKRLLLYENAYGFTVLRLYSHLFIIWLAVIFILLLYKIFINRRENIFVLCTFISIIVFLIFINLANPDAFIANQNIKHYYKTDKLDVWYLIQLSEDAIPVTIKVLEIKDEHLRGEFAMGLNWKRENILEHRSYYNKWQSFNLSRTRAIQILESKSKKLKELSNSYMDYINSTNNNSYNLPCDSYY</sequence>
<feature type="transmembrane region" description="Helical" evidence="1">
    <location>
        <begin position="175"/>
        <end position="194"/>
    </location>
</feature>
<feature type="non-terminal residue" evidence="2">
    <location>
        <position position="1"/>
    </location>
</feature>
<name>X1AR19_9ZZZZ</name>
<feature type="transmembrane region" description="Helical" evidence="1">
    <location>
        <begin position="37"/>
        <end position="59"/>
    </location>
</feature>
<proteinExistence type="predicted"/>
<evidence type="ECO:0000313" key="2">
    <source>
        <dbReference type="EMBL" id="GAG71787.1"/>
    </source>
</evidence>
<accession>X1AR19</accession>
<reference evidence="2" key="1">
    <citation type="journal article" date="2014" name="Front. Microbiol.">
        <title>High frequency of phylogenetically diverse reductive dehalogenase-homologous genes in deep subseafloor sedimentary metagenomes.</title>
        <authorList>
            <person name="Kawai M."/>
            <person name="Futagami T."/>
            <person name="Toyoda A."/>
            <person name="Takaki Y."/>
            <person name="Nishi S."/>
            <person name="Hori S."/>
            <person name="Arai W."/>
            <person name="Tsubouchi T."/>
            <person name="Morono Y."/>
            <person name="Uchiyama I."/>
            <person name="Ito T."/>
            <person name="Fujiyama A."/>
            <person name="Inagaki F."/>
            <person name="Takami H."/>
        </authorList>
    </citation>
    <scope>NUCLEOTIDE SEQUENCE</scope>
    <source>
        <strain evidence="2">Expedition CK06-06</strain>
    </source>
</reference>
<evidence type="ECO:0000256" key="1">
    <source>
        <dbReference type="SAM" id="Phobius"/>
    </source>
</evidence>
<gene>
    <name evidence="2" type="ORF">S01H4_01954</name>
</gene>
<keyword evidence="1" id="KW-0472">Membrane</keyword>
<protein>
    <submittedName>
        <fullName evidence="2">Uncharacterized protein</fullName>
    </submittedName>
</protein>
<dbReference type="InterPro" id="IPR025291">
    <property type="entry name" value="DUF4153"/>
</dbReference>
<feature type="transmembrane region" description="Helical" evidence="1">
    <location>
        <begin position="113"/>
        <end position="135"/>
    </location>
</feature>
<feature type="transmembrane region" description="Helical" evidence="1">
    <location>
        <begin position="147"/>
        <end position="168"/>
    </location>
</feature>
<keyword evidence="1" id="KW-0812">Transmembrane</keyword>
<dbReference type="Pfam" id="PF13687">
    <property type="entry name" value="DUF4153"/>
    <property type="match status" value="1"/>
</dbReference>
<dbReference type="EMBL" id="BART01000396">
    <property type="protein sequence ID" value="GAG71787.1"/>
    <property type="molecule type" value="Genomic_DNA"/>
</dbReference>
<keyword evidence="1" id="KW-1133">Transmembrane helix</keyword>
<comment type="caution">
    <text evidence="2">The sequence shown here is derived from an EMBL/GenBank/DDBJ whole genome shotgun (WGS) entry which is preliminary data.</text>
</comment>